<dbReference type="Gene3D" id="3.50.50.60">
    <property type="entry name" value="FAD/NAD(P)-binding domain"/>
    <property type="match status" value="1"/>
</dbReference>
<dbReference type="Pfam" id="PF01494">
    <property type="entry name" value="FAD_binding_3"/>
    <property type="match status" value="2"/>
</dbReference>
<proteinExistence type="predicted"/>
<evidence type="ECO:0000256" key="1">
    <source>
        <dbReference type="ARBA" id="ARBA00022630"/>
    </source>
</evidence>
<dbReference type="VEuPathDB" id="FungiDB:Z520_11273"/>
<dbReference type="STRING" id="1442371.A0A0D2GU26"/>
<feature type="domain" description="FAD-binding" evidence="5">
    <location>
        <begin position="4"/>
        <end position="164"/>
    </location>
</feature>
<feature type="domain" description="FAD-binding" evidence="5">
    <location>
        <begin position="293"/>
        <end position="353"/>
    </location>
</feature>
<dbReference type="OrthoDB" id="655030at2759"/>
<dbReference type="RefSeq" id="XP_016627123.1">
    <property type="nucleotide sequence ID" value="XM_016781762.1"/>
</dbReference>
<accession>A0A0D2GU26</accession>
<keyword evidence="1" id="KW-0285">Flavoprotein</keyword>
<dbReference type="AlphaFoldDB" id="A0A0D2GU26"/>
<evidence type="ECO:0000256" key="3">
    <source>
        <dbReference type="ARBA" id="ARBA00023002"/>
    </source>
</evidence>
<gene>
    <name evidence="6" type="ORF">Z520_11273</name>
</gene>
<protein>
    <recommendedName>
        <fullName evidence="5">FAD-binding domain-containing protein</fullName>
    </recommendedName>
</protein>
<dbReference type="GeneID" id="27717019"/>
<keyword evidence="4" id="KW-0503">Monooxygenase</keyword>
<dbReference type="Proteomes" id="UP000053411">
    <property type="component" value="Unassembled WGS sequence"/>
</dbReference>
<dbReference type="InterPro" id="IPR036188">
    <property type="entry name" value="FAD/NAD-bd_sf"/>
</dbReference>
<dbReference type="GO" id="GO:0071949">
    <property type="term" value="F:FAD binding"/>
    <property type="evidence" value="ECO:0007669"/>
    <property type="project" value="InterPro"/>
</dbReference>
<evidence type="ECO:0000259" key="5">
    <source>
        <dbReference type="Pfam" id="PF01494"/>
    </source>
</evidence>
<sequence length="386" mass="42358">MAPSVAIVGGGPSGLALAAMLEKQGIDYVVYERDAKGNPPAGGCLDLHRGSGQRAMKEAGCFDEMRKRGRLGDATVAKVYDHQFNFFFSWGEGRDAPELDRVDIRGSLLTVVPEEKIRWAKRVQRAHRDQDGQIVLTFDDGSTVSGFRLVIGADGSWSRLRQLVTPIKPAYSGQLFLTGKIGPPNPHYPTIEKLAGHGPMVVQGRSTAIWCQRQGNGEYRIDLGLNGAADLDKDGTVDVTDDDAVKTLMLDPHFFGGHAAEIQDMIRAMEGPFKAWPMWYFPPEHLNWSTAKGVTLIGDAAHPTSPWAGDGVNCALRDTIILAAKIKEFGVTQKALEEYEKEMFPLAISLIERSVASGKLFFHWNSPKAFLDAITKKPLFGDTDDF</sequence>
<keyword evidence="2" id="KW-0274">FAD</keyword>
<reference evidence="6 7" key="1">
    <citation type="submission" date="2015-01" db="EMBL/GenBank/DDBJ databases">
        <title>The Genome Sequence of Fonsecaea multimorphosa CBS 102226.</title>
        <authorList>
            <consortium name="The Broad Institute Genomics Platform"/>
            <person name="Cuomo C."/>
            <person name="de Hoog S."/>
            <person name="Gorbushina A."/>
            <person name="Stielow B."/>
            <person name="Teixiera M."/>
            <person name="Abouelleil A."/>
            <person name="Chapman S.B."/>
            <person name="Priest M."/>
            <person name="Young S.K."/>
            <person name="Wortman J."/>
            <person name="Nusbaum C."/>
            <person name="Birren B."/>
        </authorList>
    </citation>
    <scope>NUCLEOTIDE SEQUENCE [LARGE SCALE GENOMIC DNA]</scope>
    <source>
        <strain evidence="6 7">CBS 102226</strain>
    </source>
</reference>
<evidence type="ECO:0000313" key="7">
    <source>
        <dbReference type="Proteomes" id="UP000053411"/>
    </source>
</evidence>
<dbReference type="GO" id="GO:0004497">
    <property type="term" value="F:monooxygenase activity"/>
    <property type="evidence" value="ECO:0007669"/>
    <property type="project" value="UniProtKB-KW"/>
</dbReference>
<dbReference type="PRINTS" id="PR00420">
    <property type="entry name" value="RNGMNOXGNASE"/>
</dbReference>
<name>A0A0D2GU26_9EURO</name>
<evidence type="ECO:0000313" key="6">
    <source>
        <dbReference type="EMBL" id="KIX93000.1"/>
    </source>
</evidence>
<dbReference type="PANTHER" id="PTHR46972">
    <property type="entry name" value="MONOOXYGENASE ASQM-RELATED"/>
    <property type="match status" value="1"/>
</dbReference>
<keyword evidence="7" id="KW-1185">Reference proteome</keyword>
<dbReference type="SUPFAM" id="SSF51905">
    <property type="entry name" value="FAD/NAD(P)-binding domain"/>
    <property type="match status" value="1"/>
</dbReference>
<keyword evidence="3" id="KW-0560">Oxidoreductase</keyword>
<evidence type="ECO:0000256" key="2">
    <source>
        <dbReference type="ARBA" id="ARBA00022827"/>
    </source>
</evidence>
<dbReference type="InterPro" id="IPR002938">
    <property type="entry name" value="FAD-bd"/>
</dbReference>
<organism evidence="6 7">
    <name type="scientific">Fonsecaea multimorphosa CBS 102226</name>
    <dbReference type="NCBI Taxonomy" id="1442371"/>
    <lineage>
        <taxon>Eukaryota</taxon>
        <taxon>Fungi</taxon>
        <taxon>Dikarya</taxon>
        <taxon>Ascomycota</taxon>
        <taxon>Pezizomycotina</taxon>
        <taxon>Eurotiomycetes</taxon>
        <taxon>Chaetothyriomycetidae</taxon>
        <taxon>Chaetothyriales</taxon>
        <taxon>Herpotrichiellaceae</taxon>
        <taxon>Fonsecaea</taxon>
    </lineage>
</organism>
<dbReference type="EMBL" id="KN848098">
    <property type="protein sequence ID" value="KIX93000.1"/>
    <property type="molecule type" value="Genomic_DNA"/>
</dbReference>
<dbReference type="PANTHER" id="PTHR46972:SF1">
    <property type="entry name" value="FAD DEPENDENT OXIDOREDUCTASE DOMAIN-CONTAINING PROTEIN"/>
    <property type="match status" value="1"/>
</dbReference>
<evidence type="ECO:0000256" key="4">
    <source>
        <dbReference type="ARBA" id="ARBA00023033"/>
    </source>
</evidence>